<feature type="transmembrane region" description="Helical" evidence="1">
    <location>
        <begin position="42"/>
        <end position="60"/>
    </location>
</feature>
<keyword evidence="1" id="KW-0472">Membrane</keyword>
<sequence>MVKLDARGDIAVAEIVLYVPIFFVAIPLVLRHGFTRKAGWIFLILLAIIRIVGGVTHILFEQKPSNTTLQIIFNVMEASGLSPLLVASVGFLSTVGQYSLDDHPLMSRGTRLMGILGTVALALAIAGGIKAGEAKTQSDLDSGTKLRKIGSALFGVLYVAIVGVTAFCFQNKHKILKYRRKLLSGIAAALPFLFVRVLYAILSAFSPSPLGFDADGQRIAVTSSSPLKTFNSTTGRWEVYLGMSVIAEYIVVLIYTSVGLRTPLNKDEAEYAHAAPVVAYGMQNVQPLTLAEGGQYTGRRSDEWYKYGAR</sequence>
<keyword evidence="1" id="KW-0812">Transmembrane</keyword>
<feature type="domain" description="DUF7702" evidence="2">
    <location>
        <begin position="4"/>
        <end position="207"/>
    </location>
</feature>
<dbReference type="Pfam" id="PF24800">
    <property type="entry name" value="DUF7702"/>
    <property type="match status" value="1"/>
</dbReference>
<evidence type="ECO:0000313" key="4">
    <source>
        <dbReference type="Proteomes" id="UP000029665"/>
    </source>
</evidence>
<dbReference type="InterPro" id="IPR056119">
    <property type="entry name" value="DUF7702"/>
</dbReference>
<name>A0A060SCD2_PYCCI</name>
<dbReference type="AlphaFoldDB" id="A0A060SCD2"/>
<dbReference type="PANTHER" id="PTHR42109">
    <property type="entry name" value="UNPLACED GENOMIC SCAFFOLD UM_SCAF_CONTIG_1.265, WHOLE GENOME SHOTGUN SEQUENCE"/>
    <property type="match status" value="1"/>
</dbReference>
<protein>
    <recommendedName>
        <fullName evidence="2">DUF7702 domain-containing protein</fullName>
    </recommendedName>
</protein>
<dbReference type="OrthoDB" id="2560628at2759"/>
<comment type="caution">
    <text evidence="3">The sequence shown here is derived from an EMBL/GenBank/DDBJ whole genome shotgun (WGS) entry which is preliminary data.</text>
</comment>
<keyword evidence="1" id="KW-1133">Transmembrane helix</keyword>
<feature type="transmembrane region" description="Helical" evidence="1">
    <location>
        <begin position="182"/>
        <end position="202"/>
    </location>
</feature>
<gene>
    <name evidence="3" type="ORF">BN946_scf184836.g13</name>
</gene>
<evidence type="ECO:0000313" key="3">
    <source>
        <dbReference type="EMBL" id="CDO69939.1"/>
    </source>
</evidence>
<feature type="transmembrane region" description="Helical" evidence="1">
    <location>
        <begin position="80"/>
        <end position="100"/>
    </location>
</feature>
<proteinExistence type="predicted"/>
<keyword evidence="4" id="KW-1185">Reference proteome</keyword>
<feature type="transmembrane region" description="Helical" evidence="1">
    <location>
        <begin position="12"/>
        <end position="30"/>
    </location>
</feature>
<dbReference type="PANTHER" id="PTHR42109:SF2">
    <property type="entry name" value="INTEGRAL MEMBRANE PROTEIN"/>
    <property type="match status" value="1"/>
</dbReference>
<reference evidence="3" key="1">
    <citation type="submission" date="2014-01" db="EMBL/GenBank/DDBJ databases">
        <title>The genome of the white-rot fungus Pycnoporus cinnabarinus: a basidiomycete model with a versatile arsenal for lignocellulosic biomass breakdown.</title>
        <authorList>
            <person name="Levasseur A."/>
            <person name="Lomascolo A."/>
            <person name="Ruiz-Duenas F.J."/>
            <person name="Uzan E."/>
            <person name="Piumi F."/>
            <person name="Kues U."/>
            <person name="Ram A.F.J."/>
            <person name="Murat C."/>
            <person name="Haon M."/>
            <person name="Benoit I."/>
            <person name="Arfi Y."/>
            <person name="Chevret D."/>
            <person name="Drula E."/>
            <person name="Kwon M.J."/>
            <person name="Gouret P."/>
            <person name="Lesage-Meessen L."/>
            <person name="Lombard V."/>
            <person name="Mariette J."/>
            <person name="Noirot C."/>
            <person name="Park J."/>
            <person name="Patyshakuliyeva A."/>
            <person name="Wieneger R.A.B."/>
            <person name="Wosten H.A.B."/>
            <person name="Martin F."/>
            <person name="Coutinho P.M."/>
            <person name="de Vries R."/>
            <person name="Martinez A.T."/>
            <person name="Klopp C."/>
            <person name="Pontarotti P."/>
            <person name="Henrissat B."/>
            <person name="Record E."/>
        </authorList>
    </citation>
    <scope>NUCLEOTIDE SEQUENCE [LARGE SCALE GENOMIC DNA]</scope>
    <source>
        <strain evidence="3">BRFM137</strain>
    </source>
</reference>
<evidence type="ECO:0000256" key="1">
    <source>
        <dbReference type="SAM" id="Phobius"/>
    </source>
</evidence>
<dbReference type="OMA" id="MQVIMEW"/>
<dbReference type="EMBL" id="CCBP010000059">
    <property type="protein sequence ID" value="CDO69939.1"/>
    <property type="molecule type" value="Genomic_DNA"/>
</dbReference>
<evidence type="ECO:0000259" key="2">
    <source>
        <dbReference type="Pfam" id="PF24800"/>
    </source>
</evidence>
<dbReference type="Proteomes" id="UP000029665">
    <property type="component" value="Unassembled WGS sequence"/>
</dbReference>
<feature type="transmembrane region" description="Helical" evidence="1">
    <location>
        <begin position="112"/>
        <end position="129"/>
    </location>
</feature>
<feature type="transmembrane region" description="Helical" evidence="1">
    <location>
        <begin position="149"/>
        <end position="170"/>
    </location>
</feature>
<organism evidence="3 4">
    <name type="scientific">Pycnoporus cinnabarinus</name>
    <name type="common">Cinnabar-red polypore</name>
    <name type="synonym">Trametes cinnabarina</name>
    <dbReference type="NCBI Taxonomy" id="5643"/>
    <lineage>
        <taxon>Eukaryota</taxon>
        <taxon>Fungi</taxon>
        <taxon>Dikarya</taxon>
        <taxon>Basidiomycota</taxon>
        <taxon>Agaricomycotina</taxon>
        <taxon>Agaricomycetes</taxon>
        <taxon>Polyporales</taxon>
        <taxon>Polyporaceae</taxon>
        <taxon>Trametes</taxon>
    </lineage>
</organism>
<dbReference type="HOGENOM" id="CLU_064985_0_0_1"/>
<feature type="transmembrane region" description="Helical" evidence="1">
    <location>
        <begin position="239"/>
        <end position="258"/>
    </location>
</feature>
<dbReference type="STRING" id="5643.A0A060SCD2"/>
<accession>A0A060SCD2</accession>